<gene>
    <name evidence="2" type="ORF">LX32DRAFT_341505</name>
</gene>
<evidence type="ECO:0000256" key="1">
    <source>
        <dbReference type="SAM" id="MobiDB-lite"/>
    </source>
</evidence>
<feature type="compositionally biased region" description="Basic and acidic residues" evidence="1">
    <location>
        <begin position="161"/>
        <end position="171"/>
    </location>
</feature>
<dbReference type="AlphaFoldDB" id="A0AAD9HJB9"/>
<dbReference type="Proteomes" id="UP001232148">
    <property type="component" value="Unassembled WGS sequence"/>
</dbReference>
<keyword evidence="3" id="KW-1185">Reference proteome</keyword>
<dbReference type="EMBL" id="MU842857">
    <property type="protein sequence ID" value="KAK2029918.1"/>
    <property type="molecule type" value="Genomic_DNA"/>
</dbReference>
<evidence type="ECO:0000313" key="3">
    <source>
        <dbReference type="Proteomes" id="UP001232148"/>
    </source>
</evidence>
<organism evidence="2 3">
    <name type="scientific">Colletotrichum zoysiae</name>
    <dbReference type="NCBI Taxonomy" id="1216348"/>
    <lineage>
        <taxon>Eukaryota</taxon>
        <taxon>Fungi</taxon>
        <taxon>Dikarya</taxon>
        <taxon>Ascomycota</taxon>
        <taxon>Pezizomycotina</taxon>
        <taxon>Sordariomycetes</taxon>
        <taxon>Hypocreomycetidae</taxon>
        <taxon>Glomerellales</taxon>
        <taxon>Glomerellaceae</taxon>
        <taxon>Colletotrichum</taxon>
        <taxon>Colletotrichum graminicola species complex</taxon>
    </lineage>
</organism>
<proteinExistence type="predicted"/>
<protein>
    <submittedName>
        <fullName evidence="2">Uncharacterized protein</fullName>
    </submittedName>
</protein>
<evidence type="ECO:0000313" key="2">
    <source>
        <dbReference type="EMBL" id="KAK2029918.1"/>
    </source>
</evidence>
<reference evidence="2" key="1">
    <citation type="submission" date="2021-06" db="EMBL/GenBank/DDBJ databases">
        <title>Comparative genomics, transcriptomics and evolutionary studies reveal genomic signatures of adaptation to plant cell wall in hemibiotrophic fungi.</title>
        <authorList>
            <consortium name="DOE Joint Genome Institute"/>
            <person name="Baroncelli R."/>
            <person name="Diaz J.F."/>
            <person name="Benocci T."/>
            <person name="Peng M."/>
            <person name="Battaglia E."/>
            <person name="Haridas S."/>
            <person name="Andreopoulos W."/>
            <person name="Labutti K."/>
            <person name="Pangilinan J."/>
            <person name="Floch G.L."/>
            <person name="Makela M.R."/>
            <person name="Henrissat B."/>
            <person name="Grigoriev I.V."/>
            <person name="Crouch J.A."/>
            <person name="De Vries R.P."/>
            <person name="Sukno S.A."/>
            <person name="Thon M.R."/>
        </authorList>
    </citation>
    <scope>NUCLEOTIDE SEQUENCE</scope>
    <source>
        <strain evidence="2">MAFF235873</strain>
    </source>
</reference>
<feature type="region of interest" description="Disordered" evidence="1">
    <location>
        <begin position="148"/>
        <end position="171"/>
    </location>
</feature>
<accession>A0AAD9HJB9</accession>
<name>A0AAD9HJB9_9PEZI</name>
<sequence>MCLYQGGGSRSAKACDDGLLSPFHHIPTNTQPSTRKVWSVWIGMKEHVTEKSNVCVMIHQTRWTRGHKLYDVPRCLPWQGAIIGWKIRAAVVSAGSPVASTWAIERSRRQDHAFPPLPACCPRPVSCNVCWRPRAFAFINHEFLAGTDGIPTQREPPVAPRKQDGENRLVD</sequence>
<comment type="caution">
    <text evidence="2">The sequence shown here is derived from an EMBL/GenBank/DDBJ whole genome shotgun (WGS) entry which is preliminary data.</text>
</comment>